<dbReference type="Gene3D" id="3.30.70.120">
    <property type="match status" value="3"/>
</dbReference>
<dbReference type="PANTHER" id="PTHR35983:SF1">
    <property type="entry name" value="UPF0166 PROTEIN TM_0021"/>
    <property type="match status" value="1"/>
</dbReference>
<accession>A0A9E6Y087</accession>
<evidence type="ECO:0000313" key="2">
    <source>
        <dbReference type="EMBL" id="UGS37041.1"/>
    </source>
</evidence>
<dbReference type="Pfam" id="PF02641">
    <property type="entry name" value="DUF190"/>
    <property type="match status" value="3"/>
</dbReference>
<sequence>MTSAGLKLDVYLGESMRVAGALAGDAVIECFARHRLEVAALYRGIEGFGLGRRIHTERFADISTDLPLLAEAIDTRDRIEGVLADLDAILDRGLVTLEPSRLSVGDDVHSADFPSGIGAAGRLTIYCGRGAHSGGRASYRAVVELLRREGAGGATVLLGVDGIHDGARRRAGLLSRNVDVPMAIIAVGAPEVLRRVLAGLPAILERPVANLERIAMVKHDGAMREPLPMIEDADEHPPFWMAIRVYTRQGAHADGGAVYTTLTRRLRRAGAAGVTTLRGELGFSSDERPLRDRIATLTGRAPTYTVWVDRPRKVAELWPIVDECTVRHGVVTAAFVPAYRERAGARQSGALTVRDPGDVMREYRARALPIPPPGVA</sequence>
<dbReference type="InterPro" id="IPR003793">
    <property type="entry name" value="UPF0166"/>
</dbReference>
<gene>
    <name evidence="2" type="ORF">DSM104329_03453</name>
</gene>
<dbReference type="InterPro" id="IPR011322">
    <property type="entry name" value="N-reg_PII-like_a/b"/>
</dbReference>
<protein>
    <recommendedName>
        <fullName evidence="4">DUF190 domain-containing protein</fullName>
    </recommendedName>
</protein>
<keyword evidence="3" id="KW-1185">Reference proteome</keyword>
<dbReference type="SUPFAM" id="SSF54913">
    <property type="entry name" value="GlnB-like"/>
    <property type="match status" value="3"/>
</dbReference>
<dbReference type="EMBL" id="CP087164">
    <property type="protein sequence ID" value="UGS37041.1"/>
    <property type="molecule type" value="Genomic_DNA"/>
</dbReference>
<dbReference type="Proteomes" id="UP001162834">
    <property type="component" value="Chromosome"/>
</dbReference>
<evidence type="ECO:0008006" key="4">
    <source>
        <dbReference type="Google" id="ProtNLM"/>
    </source>
</evidence>
<evidence type="ECO:0000313" key="3">
    <source>
        <dbReference type="Proteomes" id="UP001162834"/>
    </source>
</evidence>
<dbReference type="PANTHER" id="PTHR35983">
    <property type="entry name" value="UPF0166 PROTEIN TM_0021"/>
    <property type="match status" value="1"/>
</dbReference>
<organism evidence="2 3">
    <name type="scientific">Capillimicrobium parvum</name>
    <dbReference type="NCBI Taxonomy" id="2884022"/>
    <lineage>
        <taxon>Bacteria</taxon>
        <taxon>Bacillati</taxon>
        <taxon>Actinomycetota</taxon>
        <taxon>Thermoleophilia</taxon>
        <taxon>Solirubrobacterales</taxon>
        <taxon>Capillimicrobiaceae</taxon>
        <taxon>Capillimicrobium</taxon>
    </lineage>
</organism>
<dbReference type="InterPro" id="IPR015867">
    <property type="entry name" value="N-reg_PII/ATP_PRibTrfase_C"/>
</dbReference>
<dbReference type="AlphaFoldDB" id="A0A9E6Y087"/>
<proteinExistence type="inferred from homology"/>
<dbReference type="KEGG" id="sbae:DSM104329_03453"/>
<dbReference type="RefSeq" id="WP_259311104.1">
    <property type="nucleotide sequence ID" value="NZ_CP087164.1"/>
</dbReference>
<name>A0A9E6Y087_9ACTN</name>
<comment type="similarity">
    <text evidence="1">Belongs to the UPF0166 family.</text>
</comment>
<evidence type="ECO:0000256" key="1">
    <source>
        <dbReference type="ARBA" id="ARBA00010554"/>
    </source>
</evidence>
<reference evidence="2" key="1">
    <citation type="journal article" date="2022" name="Int. J. Syst. Evol. Microbiol.">
        <title>Pseudomonas aegrilactucae sp. nov. and Pseudomonas morbosilactucae sp. nov., pathogens causing bacterial rot of lettuce in Japan.</title>
        <authorList>
            <person name="Sawada H."/>
            <person name="Fujikawa T."/>
            <person name="Satou M."/>
        </authorList>
    </citation>
    <scope>NUCLEOTIDE SEQUENCE</scope>
    <source>
        <strain evidence="2">0166_1</strain>
    </source>
</reference>